<evidence type="ECO:0000313" key="3">
    <source>
        <dbReference type="Proteomes" id="UP000279833"/>
    </source>
</evidence>
<dbReference type="InterPro" id="IPR007369">
    <property type="entry name" value="Peptidase_A22B_SPP"/>
</dbReference>
<organism evidence="4">
    <name type="scientific">Schistosoma curassoni</name>
    <dbReference type="NCBI Taxonomy" id="6186"/>
    <lineage>
        <taxon>Eukaryota</taxon>
        <taxon>Metazoa</taxon>
        <taxon>Spiralia</taxon>
        <taxon>Lophotrochozoa</taxon>
        <taxon>Platyhelminthes</taxon>
        <taxon>Trematoda</taxon>
        <taxon>Digenea</taxon>
        <taxon>Strigeidida</taxon>
        <taxon>Schistosomatoidea</taxon>
        <taxon>Schistosomatidae</taxon>
        <taxon>Schistosoma</taxon>
    </lineage>
</organism>
<dbReference type="GO" id="GO:0042500">
    <property type="term" value="F:aspartic endopeptidase activity, intramembrane cleaving"/>
    <property type="evidence" value="ECO:0007669"/>
    <property type="project" value="InterPro"/>
</dbReference>
<dbReference type="EMBL" id="UZAK01037755">
    <property type="protein sequence ID" value="VDP59606.1"/>
    <property type="molecule type" value="Genomic_DNA"/>
</dbReference>
<dbReference type="WBParaSite" id="SCUD_0001558601-mRNA-1">
    <property type="protein sequence ID" value="SCUD_0001558601-mRNA-1"/>
    <property type="gene ID" value="SCUD_0001558601"/>
</dbReference>
<dbReference type="Pfam" id="PF04258">
    <property type="entry name" value="Peptidase_A22B"/>
    <property type="match status" value="1"/>
</dbReference>
<keyword evidence="3" id="KW-1185">Reference proteome</keyword>
<protein>
    <submittedName>
        <fullName evidence="2 4">Uncharacterized protein</fullName>
    </submittedName>
</protein>
<evidence type="ECO:0000256" key="1">
    <source>
        <dbReference type="SAM" id="Phobius"/>
    </source>
</evidence>
<reference evidence="4" key="1">
    <citation type="submission" date="2016-06" db="UniProtKB">
        <authorList>
            <consortium name="WormBaseParasite"/>
        </authorList>
    </citation>
    <scope>IDENTIFICATION</scope>
</reference>
<keyword evidence="1" id="KW-1133">Transmembrane helix</keyword>
<accession>A0A183KKM1</accession>
<evidence type="ECO:0000313" key="4">
    <source>
        <dbReference type="WBParaSite" id="SCUD_0001558601-mRNA-1"/>
    </source>
</evidence>
<feature type="transmembrane region" description="Helical" evidence="1">
    <location>
        <begin position="48"/>
        <end position="67"/>
    </location>
</feature>
<evidence type="ECO:0000313" key="2">
    <source>
        <dbReference type="EMBL" id="VDP59606.1"/>
    </source>
</evidence>
<dbReference type="STRING" id="6186.A0A183KKM1"/>
<proteinExistence type="predicted"/>
<dbReference type="AlphaFoldDB" id="A0A183KKM1"/>
<name>A0A183KKM1_9TREM</name>
<dbReference type="Proteomes" id="UP000279833">
    <property type="component" value="Unassembled WGS sequence"/>
</dbReference>
<reference evidence="2 3" key="2">
    <citation type="submission" date="2018-11" db="EMBL/GenBank/DDBJ databases">
        <authorList>
            <consortium name="Pathogen Informatics"/>
        </authorList>
    </citation>
    <scope>NUCLEOTIDE SEQUENCE [LARGE SCALE GENOMIC DNA]</scope>
    <source>
        <strain evidence="2">Dakar</strain>
        <strain evidence="3">Dakar, Senegal</strain>
    </source>
</reference>
<dbReference type="GO" id="GO:0016020">
    <property type="term" value="C:membrane"/>
    <property type="evidence" value="ECO:0007669"/>
    <property type="project" value="InterPro"/>
</dbReference>
<gene>
    <name evidence="2" type="ORF">SCUD_LOCUS15583</name>
</gene>
<sequence>MPGCVKNMRFKFEFSRSLENSGGSESQWNLLVTFPRDFLSHGLFGKQLALLGLGDIVVPGIFIAMLLRFDTK</sequence>
<keyword evidence="1" id="KW-0812">Transmembrane</keyword>
<keyword evidence="1" id="KW-0472">Membrane</keyword>